<comment type="caution">
    <text evidence="2">The sequence shown here is derived from an EMBL/GenBank/DDBJ whole genome shotgun (WGS) entry which is preliminary data.</text>
</comment>
<evidence type="ECO:0008006" key="4">
    <source>
        <dbReference type="Google" id="ProtNLM"/>
    </source>
</evidence>
<dbReference type="NCBIfam" id="TIGR02608">
    <property type="entry name" value="delta_60_rpt"/>
    <property type="match status" value="4"/>
</dbReference>
<gene>
    <name evidence="2" type="ORF">GCM10023184_25410</name>
</gene>
<keyword evidence="1" id="KW-0732">Signal</keyword>
<proteinExistence type="predicted"/>
<accession>A0ABP8H143</accession>
<dbReference type="SUPFAM" id="SSF63829">
    <property type="entry name" value="Calcium-dependent phosphotriesterase"/>
    <property type="match status" value="1"/>
</dbReference>
<dbReference type="InterPro" id="IPR013431">
    <property type="entry name" value="Delta_60_rpt"/>
</dbReference>
<reference evidence="3" key="1">
    <citation type="journal article" date="2019" name="Int. J. Syst. Evol. Microbiol.">
        <title>The Global Catalogue of Microorganisms (GCM) 10K type strain sequencing project: providing services to taxonomists for standard genome sequencing and annotation.</title>
        <authorList>
            <consortium name="The Broad Institute Genomics Platform"/>
            <consortium name="The Broad Institute Genome Sequencing Center for Infectious Disease"/>
            <person name="Wu L."/>
            <person name="Ma J."/>
        </authorList>
    </citation>
    <scope>NUCLEOTIDE SEQUENCE [LARGE SCALE GENOMIC DNA]</scope>
    <source>
        <strain evidence="3">JCM 17919</strain>
    </source>
</reference>
<dbReference type="RefSeq" id="WP_345256123.1">
    <property type="nucleotide sequence ID" value="NZ_BAABGY010000007.1"/>
</dbReference>
<dbReference type="Gene3D" id="2.80.10.50">
    <property type="match status" value="2"/>
</dbReference>
<dbReference type="Pfam" id="PF17164">
    <property type="entry name" value="DUF5122"/>
    <property type="match status" value="6"/>
</dbReference>
<feature type="chain" id="PRO_5045203380" description="T9SS type A sorting domain-containing protein" evidence="1">
    <location>
        <begin position="24"/>
        <end position="590"/>
    </location>
</feature>
<dbReference type="Proteomes" id="UP001501725">
    <property type="component" value="Unassembled WGS sequence"/>
</dbReference>
<organism evidence="2 3">
    <name type="scientific">Flaviaesturariibacter amylovorans</name>
    <dbReference type="NCBI Taxonomy" id="1084520"/>
    <lineage>
        <taxon>Bacteria</taxon>
        <taxon>Pseudomonadati</taxon>
        <taxon>Bacteroidota</taxon>
        <taxon>Chitinophagia</taxon>
        <taxon>Chitinophagales</taxon>
        <taxon>Chitinophagaceae</taxon>
        <taxon>Flaviaestuariibacter</taxon>
    </lineage>
</organism>
<feature type="signal peptide" evidence="1">
    <location>
        <begin position="1"/>
        <end position="23"/>
    </location>
</feature>
<keyword evidence="3" id="KW-1185">Reference proteome</keyword>
<evidence type="ECO:0000256" key="1">
    <source>
        <dbReference type="SAM" id="SignalP"/>
    </source>
</evidence>
<name>A0ABP8H143_9BACT</name>
<dbReference type="EMBL" id="BAABGY010000007">
    <property type="protein sequence ID" value="GAA4332663.1"/>
    <property type="molecule type" value="Genomic_DNA"/>
</dbReference>
<protein>
    <recommendedName>
        <fullName evidence="4">T9SS type A sorting domain-containing protein</fullName>
    </recommendedName>
</protein>
<evidence type="ECO:0000313" key="3">
    <source>
        <dbReference type="Proteomes" id="UP001501725"/>
    </source>
</evidence>
<evidence type="ECO:0000313" key="2">
    <source>
        <dbReference type="EMBL" id="GAA4332663.1"/>
    </source>
</evidence>
<sequence length="590" mass="62374">MRTFLLGAGLLWASLCAIGQDYARDNLFNYNLPTSTINVRDLAVLPDKKIMIAGEFHAYGSSFSYSKVQRLLPTGAPDPSFVSPAIAGGRVNAMVIQPWDNAVVIAGAFTSVGGVARGGIARLQSNGSLDATFNPGSGIAGGYAGDLIIWSLAVRNDADAGKRRIIAGGQFTTYNGVAVANGNGGGLVQLRTDGSLDVAALPKVEGGPVYCVAVDDNGRILAGGEFYQVNGADRWRIARINVDGTTDATFAGYRWDGCNSSVTLVKANGSEVYVGGFFTHFNGTASRGLVRLLPNGTRDATFNVGTGFTGSNTALCSQNLEVKSMAIQTDGKLVVGGNFTAANGAAAYRIARLLADGSVDASCTTGTGFDQCVNRVVFQGTDDSLLVAGFFTSFRDEVQGSVIRIRKPPLPLLLPVHIDHFTGRMRGDQGLLEWQVGGLTEGSALTLLRSTDGRRFAAVRTWTGSAVPATWSDPQLPAGRVFYKLRVTNEAGQSVESAIVELERPSEVRRGLYPNPFSSLLHLVLPEAVAGAVLLRFTAADGRSWSYRAMAQGRLLQVEAEGLPPGTYGLQAWSARGELLYSAVAVRAAR</sequence>